<sequence>MLTINPYPGDNSIIVIINNARIHHDNELIVLLEELGCCVVFLPPYSPDFNSIETAFSTVKL</sequence>
<evidence type="ECO:0000313" key="2">
    <source>
        <dbReference type="EMBL" id="PKB92966.1"/>
    </source>
</evidence>
<gene>
    <name evidence="2" type="ORF">RhiirA5_304052</name>
</gene>
<dbReference type="AlphaFoldDB" id="A0A2N0NEH1"/>
<reference evidence="2 3" key="1">
    <citation type="submission" date="2016-04" db="EMBL/GenBank/DDBJ databases">
        <title>Genome analyses suggest a sexual origin of heterokaryosis in a supposedly ancient asexual fungus.</title>
        <authorList>
            <person name="Ropars J."/>
            <person name="Sedzielewska K."/>
            <person name="Noel J."/>
            <person name="Charron P."/>
            <person name="Farinelli L."/>
            <person name="Marton T."/>
            <person name="Kruger M."/>
            <person name="Pelin A."/>
            <person name="Brachmann A."/>
            <person name="Corradi N."/>
        </authorList>
    </citation>
    <scope>NUCLEOTIDE SEQUENCE [LARGE SCALE GENOMIC DNA]</scope>
    <source>
        <strain evidence="2 3">A5</strain>
    </source>
</reference>
<evidence type="ECO:0000313" key="3">
    <source>
        <dbReference type="Proteomes" id="UP000232722"/>
    </source>
</evidence>
<dbReference type="VEuPathDB" id="FungiDB:RhiirFUN_018143"/>
<evidence type="ECO:0000259" key="1">
    <source>
        <dbReference type="Pfam" id="PF13358"/>
    </source>
</evidence>
<organism evidence="2 3">
    <name type="scientific">Rhizophagus irregularis</name>
    <dbReference type="NCBI Taxonomy" id="588596"/>
    <lineage>
        <taxon>Eukaryota</taxon>
        <taxon>Fungi</taxon>
        <taxon>Fungi incertae sedis</taxon>
        <taxon>Mucoromycota</taxon>
        <taxon>Glomeromycotina</taxon>
        <taxon>Glomeromycetes</taxon>
        <taxon>Glomerales</taxon>
        <taxon>Glomeraceae</taxon>
        <taxon>Rhizophagus</taxon>
    </lineage>
</organism>
<feature type="domain" description="Tc1-like transposase DDE" evidence="1">
    <location>
        <begin position="5"/>
        <end position="60"/>
    </location>
</feature>
<dbReference type="Proteomes" id="UP000232722">
    <property type="component" value="Unassembled WGS sequence"/>
</dbReference>
<protein>
    <recommendedName>
        <fullName evidence="1">Tc1-like transposase DDE domain-containing protein</fullName>
    </recommendedName>
</protein>
<name>A0A2N0NEH1_9GLOM</name>
<accession>A0A2N0NEH1</accession>
<comment type="caution">
    <text evidence="2">The sequence shown here is derived from an EMBL/GenBank/DDBJ whole genome shotgun (WGS) entry which is preliminary data.</text>
</comment>
<dbReference type="InterPro" id="IPR038717">
    <property type="entry name" value="Tc1-like_DDE_dom"/>
</dbReference>
<dbReference type="InterPro" id="IPR036397">
    <property type="entry name" value="RNaseH_sf"/>
</dbReference>
<dbReference type="Gene3D" id="3.30.420.10">
    <property type="entry name" value="Ribonuclease H-like superfamily/Ribonuclease H"/>
    <property type="match status" value="1"/>
</dbReference>
<dbReference type="PANTHER" id="PTHR46564">
    <property type="entry name" value="TRANSPOSASE"/>
    <property type="match status" value="1"/>
</dbReference>
<reference evidence="2 3" key="2">
    <citation type="submission" date="2017-09" db="EMBL/GenBank/DDBJ databases">
        <title>Extensive intraspecific genome diversity in a model arbuscular mycorrhizal fungus.</title>
        <authorList>
            <person name="Chen E.C."/>
            <person name="Morin E."/>
            <person name="Beaudet D."/>
            <person name="Noel J."/>
            <person name="Ndikumana S."/>
            <person name="Charron P."/>
            <person name="St-Onge C."/>
            <person name="Giorgi J."/>
            <person name="Grigoriev I.V."/>
            <person name="Roux C."/>
            <person name="Martin F.M."/>
            <person name="Corradi N."/>
        </authorList>
    </citation>
    <scope>NUCLEOTIDE SEQUENCE [LARGE SCALE GENOMIC DNA]</scope>
    <source>
        <strain evidence="2 3">A5</strain>
    </source>
</reference>
<dbReference type="PANTHER" id="PTHR46564:SF1">
    <property type="entry name" value="TRANSPOSASE"/>
    <property type="match status" value="1"/>
</dbReference>
<proteinExistence type="predicted"/>
<dbReference type="Pfam" id="PF13358">
    <property type="entry name" value="DDE_3"/>
    <property type="match status" value="1"/>
</dbReference>
<dbReference type="EMBL" id="LLXJ01009351">
    <property type="protein sequence ID" value="PKB92966.1"/>
    <property type="molecule type" value="Genomic_DNA"/>
</dbReference>
<dbReference type="GO" id="GO:0003676">
    <property type="term" value="F:nucleic acid binding"/>
    <property type="evidence" value="ECO:0007669"/>
    <property type="project" value="InterPro"/>
</dbReference>